<dbReference type="EMBL" id="CP036274">
    <property type="protein sequence ID" value="QDU29312.1"/>
    <property type="molecule type" value="Genomic_DNA"/>
</dbReference>
<dbReference type="CDD" id="cd07820">
    <property type="entry name" value="SRPBCC_3"/>
    <property type="match status" value="1"/>
</dbReference>
<dbReference type="Pfam" id="PF03364">
    <property type="entry name" value="Polyketide_cyc"/>
    <property type="match status" value="1"/>
</dbReference>
<comment type="similarity">
    <text evidence="1">Belongs to the ribosome association toxin RatA family.</text>
</comment>
<feature type="domain" description="Coenzyme Q-binding protein COQ10 START" evidence="3">
    <location>
        <begin position="163"/>
        <end position="288"/>
    </location>
</feature>
<feature type="transmembrane region" description="Helical" evidence="2">
    <location>
        <begin position="25"/>
        <end position="48"/>
    </location>
</feature>
<dbReference type="SUPFAM" id="SSF55961">
    <property type="entry name" value="Bet v1-like"/>
    <property type="match status" value="1"/>
</dbReference>
<accession>A0A517YGJ1</accession>
<feature type="transmembrane region" description="Helical" evidence="2">
    <location>
        <begin position="85"/>
        <end position="109"/>
    </location>
</feature>
<evidence type="ECO:0000256" key="1">
    <source>
        <dbReference type="ARBA" id="ARBA00008918"/>
    </source>
</evidence>
<evidence type="ECO:0000259" key="3">
    <source>
        <dbReference type="Pfam" id="PF03364"/>
    </source>
</evidence>
<evidence type="ECO:0000256" key="2">
    <source>
        <dbReference type="SAM" id="Phobius"/>
    </source>
</evidence>
<evidence type="ECO:0000313" key="5">
    <source>
        <dbReference type="Proteomes" id="UP000315017"/>
    </source>
</evidence>
<dbReference type="KEGG" id="aagg:ETAA8_44200"/>
<protein>
    <submittedName>
        <fullName evidence="4">Polyketide cyclase / dehydrase and lipid transport</fullName>
    </submittedName>
</protein>
<evidence type="ECO:0000313" key="4">
    <source>
        <dbReference type="EMBL" id="QDU29312.1"/>
    </source>
</evidence>
<dbReference type="Gene3D" id="3.30.530.20">
    <property type="match status" value="1"/>
</dbReference>
<keyword evidence="2" id="KW-1133">Transmembrane helix</keyword>
<dbReference type="InterPro" id="IPR005031">
    <property type="entry name" value="COQ10_START"/>
</dbReference>
<sequence length="314" mass="35485">MIESKESGMSFSQELAQSPCWASRWLWAAGIYNLAWGALAIAWPHLLFDLTGAERINYPEIWQCVGMIVGVYGIGYLIAASDSRTHWPIVLVGLLGKVFGPIGFLVALLRGTFPPLFGLTILTNDLLWWIPFMMILLEAAKHYRATSQPTGIARQQFVKQTKINASPDVVFRFHESPDALQQLIPPWENIKLVESAGSLQPSSRVVLRGSLGIMPIQWVAIHTEYDPPHLFADLQESGPFAYWYHRHRFLDDGQGGTPLRDEVEYAVPLGVIGRWLGGWLVRRKLEAMFAYRHEKTRSLIESREWTSALAASER</sequence>
<dbReference type="AlphaFoldDB" id="A0A517YGJ1"/>
<keyword evidence="2" id="KW-0812">Transmembrane</keyword>
<gene>
    <name evidence="4" type="ORF">ETAA8_44200</name>
</gene>
<name>A0A517YGJ1_9BACT</name>
<feature type="transmembrane region" description="Helical" evidence="2">
    <location>
        <begin position="60"/>
        <end position="79"/>
    </location>
</feature>
<proteinExistence type="inferred from homology"/>
<dbReference type="InterPro" id="IPR023393">
    <property type="entry name" value="START-like_dom_sf"/>
</dbReference>
<dbReference type="Proteomes" id="UP000315017">
    <property type="component" value="Chromosome"/>
</dbReference>
<keyword evidence="2" id="KW-0472">Membrane</keyword>
<organism evidence="4 5">
    <name type="scientific">Anatilimnocola aggregata</name>
    <dbReference type="NCBI Taxonomy" id="2528021"/>
    <lineage>
        <taxon>Bacteria</taxon>
        <taxon>Pseudomonadati</taxon>
        <taxon>Planctomycetota</taxon>
        <taxon>Planctomycetia</taxon>
        <taxon>Pirellulales</taxon>
        <taxon>Pirellulaceae</taxon>
        <taxon>Anatilimnocola</taxon>
    </lineage>
</organism>
<keyword evidence="5" id="KW-1185">Reference proteome</keyword>
<reference evidence="4 5" key="1">
    <citation type="submission" date="2019-02" db="EMBL/GenBank/DDBJ databases">
        <title>Deep-cultivation of Planctomycetes and their phenomic and genomic characterization uncovers novel biology.</title>
        <authorList>
            <person name="Wiegand S."/>
            <person name="Jogler M."/>
            <person name="Boedeker C."/>
            <person name="Pinto D."/>
            <person name="Vollmers J."/>
            <person name="Rivas-Marin E."/>
            <person name="Kohn T."/>
            <person name="Peeters S.H."/>
            <person name="Heuer A."/>
            <person name="Rast P."/>
            <person name="Oberbeckmann S."/>
            <person name="Bunk B."/>
            <person name="Jeske O."/>
            <person name="Meyerdierks A."/>
            <person name="Storesund J.E."/>
            <person name="Kallscheuer N."/>
            <person name="Luecker S."/>
            <person name="Lage O.M."/>
            <person name="Pohl T."/>
            <person name="Merkel B.J."/>
            <person name="Hornburger P."/>
            <person name="Mueller R.-W."/>
            <person name="Bruemmer F."/>
            <person name="Labrenz M."/>
            <person name="Spormann A.M."/>
            <person name="Op den Camp H."/>
            <person name="Overmann J."/>
            <person name="Amann R."/>
            <person name="Jetten M.S.M."/>
            <person name="Mascher T."/>
            <person name="Medema M.H."/>
            <person name="Devos D.P."/>
            <person name="Kaster A.-K."/>
            <person name="Ovreas L."/>
            <person name="Rohde M."/>
            <person name="Galperin M.Y."/>
            <person name="Jogler C."/>
        </authorList>
    </citation>
    <scope>NUCLEOTIDE SEQUENCE [LARGE SCALE GENOMIC DNA]</scope>
    <source>
        <strain evidence="4 5">ETA_A8</strain>
    </source>
</reference>